<keyword evidence="3" id="KW-0378">Hydrolase</keyword>
<dbReference type="Gene3D" id="3.40.395.10">
    <property type="entry name" value="Adenoviral Proteinase, Chain A"/>
    <property type="match status" value="1"/>
</dbReference>
<evidence type="ECO:0000256" key="2">
    <source>
        <dbReference type="ARBA" id="ARBA00022670"/>
    </source>
</evidence>
<evidence type="ECO:0000256" key="1">
    <source>
        <dbReference type="ARBA" id="ARBA00005234"/>
    </source>
</evidence>
<dbReference type="SUPFAM" id="SSF54001">
    <property type="entry name" value="Cysteine proteinases"/>
    <property type="match status" value="1"/>
</dbReference>
<keyword evidence="2" id="KW-0645">Protease</keyword>
<dbReference type="InterPro" id="IPR038765">
    <property type="entry name" value="Papain-like_cys_pep_sf"/>
</dbReference>
<accession>A0A699ITG6</accession>
<dbReference type="GO" id="GO:0008234">
    <property type="term" value="F:cysteine-type peptidase activity"/>
    <property type="evidence" value="ECO:0007669"/>
    <property type="project" value="InterPro"/>
</dbReference>
<comment type="caution">
    <text evidence="5">The sequence shown here is derived from an EMBL/GenBank/DDBJ whole genome shotgun (WGS) entry which is preliminary data.</text>
</comment>
<dbReference type="EMBL" id="BKCJ010332161">
    <property type="protein sequence ID" value="GEZ85046.1"/>
    <property type="molecule type" value="Genomic_DNA"/>
</dbReference>
<dbReference type="Pfam" id="PF02902">
    <property type="entry name" value="Peptidase_C48"/>
    <property type="match status" value="1"/>
</dbReference>
<dbReference type="InterPro" id="IPR003653">
    <property type="entry name" value="Peptidase_C48_C"/>
</dbReference>
<name>A0A699ITG6_TANCI</name>
<feature type="domain" description="Ubiquitin-like protease family profile" evidence="4">
    <location>
        <begin position="262"/>
        <end position="385"/>
    </location>
</feature>
<dbReference type="AlphaFoldDB" id="A0A699ITG6"/>
<reference evidence="5" key="1">
    <citation type="journal article" date="2019" name="Sci. Rep.">
        <title>Draft genome of Tanacetum cinerariifolium, the natural source of mosquito coil.</title>
        <authorList>
            <person name="Yamashiro T."/>
            <person name="Shiraishi A."/>
            <person name="Satake H."/>
            <person name="Nakayama K."/>
        </authorList>
    </citation>
    <scope>NUCLEOTIDE SEQUENCE</scope>
</reference>
<dbReference type="GO" id="GO:0006508">
    <property type="term" value="P:proteolysis"/>
    <property type="evidence" value="ECO:0007669"/>
    <property type="project" value="UniProtKB-KW"/>
</dbReference>
<evidence type="ECO:0000256" key="3">
    <source>
        <dbReference type="ARBA" id="ARBA00022801"/>
    </source>
</evidence>
<protein>
    <recommendedName>
        <fullName evidence="4">Ubiquitin-like protease family profile domain-containing protein</fullName>
    </recommendedName>
</protein>
<organism evidence="5">
    <name type="scientific">Tanacetum cinerariifolium</name>
    <name type="common">Dalmatian daisy</name>
    <name type="synonym">Chrysanthemum cinerariifolium</name>
    <dbReference type="NCBI Taxonomy" id="118510"/>
    <lineage>
        <taxon>Eukaryota</taxon>
        <taxon>Viridiplantae</taxon>
        <taxon>Streptophyta</taxon>
        <taxon>Embryophyta</taxon>
        <taxon>Tracheophyta</taxon>
        <taxon>Spermatophyta</taxon>
        <taxon>Magnoliopsida</taxon>
        <taxon>eudicotyledons</taxon>
        <taxon>Gunneridae</taxon>
        <taxon>Pentapetalae</taxon>
        <taxon>asterids</taxon>
        <taxon>campanulids</taxon>
        <taxon>Asterales</taxon>
        <taxon>Asteraceae</taxon>
        <taxon>Asteroideae</taxon>
        <taxon>Anthemideae</taxon>
        <taxon>Anthemidinae</taxon>
        <taxon>Tanacetum</taxon>
    </lineage>
</organism>
<evidence type="ECO:0000313" key="5">
    <source>
        <dbReference type="EMBL" id="GEZ85046.1"/>
    </source>
</evidence>
<comment type="similarity">
    <text evidence="1">Belongs to the peptidase C48 family.</text>
</comment>
<gene>
    <name evidence="5" type="ORF">Tci_557019</name>
</gene>
<proteinExistence type="inferred from homology"/>
<evidence type="ECO:0000259" key="4">
    <source>
        <dbReference type="Pfam" id="PF02902"/>
    </source>
</evidence>
<sequence length="452" mass="51649">MPEDEDGFFWKLNKYVENIHKERNGFVRTFMAAYVVFRGNTLIADVYQQYRKTLNYKDGISEGKSSSKLSGDNNEEPHEVCTVQIAGDTISKDYDSPVFTLGQATQKEVFTMVDKVVDEFHRSKKQNDFEAPSFSLGVTQDFEMVLSLESPVTDTHTHTPGSTHNLEPAEAVSLSMCKPVLKGEDLGNARSKRKYTKVQVVRSPFRSRVTNINVAESKEEKEVKTYLLKKMGIDKSMELIMYDEAKANESVTKSLLNVEKVNERGGRKSIIKQVDLVFIPVSNYGHKFLICFNMKYPAVNSIDSKNNLTKDGYIKSMVVTNMNDMVVATILQQAFGEYLVRLNHNKAANVLKVEVKRENFYWQTNKKAYDSGVFLMRHMEAYMGNLMSKLEWRLGAEGKKQNTQLGRLRKRYDVTLILSECNLHRDSIRAQLNDIEVANVHGKRMKLPRVGK</sequence>